<evidence type="ECO:0000259" key="1">
    <source>
        <dbReference type="Pfam" id="PF13460"/>
    </source>
</evidence>
<dbReference type="Gene3D" id="3.90.25.10">
    <property type="entry name" value="UDP-galactose 4-epimerase, domain 1"/>
    <property type="match status" value="1"/>
</dbReference>
<comment type="caution">
    <text evidence="2">The sequence shown here is derived from an EMBL/GenBank/DDBJ whole genome shotgun (WGS) entry which is preliminary data.</text>
</comment>
<dbReference type="InterPro" id="IPR016040">
    <property type="entry name" value="NAD(P)-bd_dom"/>
</dbReference>
<dbReference type="AlphaFoldDB" id="A0A0A0HFZ7"/>
<dbReference type="RefSeq" id="WP_008282861.1">
    <property type="nucleotide sequence ID" value="NZ_KN293988.1"/>
</dbReference>
<dbReference type="Proteomes" id="UP000030021">
    <property type="component" value="Unassembled WGS sequence"/>
</dbReference>
<dbReference type="Gene3D" id="3.40.50.720">
    <property type="entry name" value="NAD(P)-binding Rossmann-like Domain"/>
    <property type="match status" value="1"/>
</dbReference>
<dbReference type="Pfam" id="PF13460">
    <property type="entry name" value="NAD_binding_10"/>
    <property type="match status" value="1"/>
</dbReference>
<sequence length="297" mass="30697">MSDSIQGPFIVTGASGQLGRQVVENLLAKGANPVVAITRTPDKLADLRARGVEVRAGDFNDPATLGAAFAGGGRLLIISTDDLEPGKRLAAHRNAIAAAQEAGVTHIVYTSLTNPDESSPITFAADHRESEALIKQTGLPHTILRNCLYADLLLMSGAQAIGAGALYAAAGDGKAGYVTRADCARAAAAALLSEIGSTLRDITGPEAVGHAEIAAILSQVAGKEIPYVPITRDALVEAMVTNGLPEFMANVFSSFDVAIAKGNLDMASDDVEKLTGLRPQSVRDFLLANTPALTGQA</sequence>
<dbReference type="PANTHER" id="PTHR47129">
    <property type="entry name" value="QUINONE OXIDOREDUCTASE 2"/>
    <property type="match status" value="1"/>
</dbReference>
<dbReference type="InterPro" id="IPR052718">
    <property type="entry name" value="NmrA-type_oxidoreductase"/>
</dbReference>
<dbReference type="InterPro" id="IPR036291">
    <property type="entry name" value="NAD(P)-bd_dom_sf"/>
</dbReference>
<name>A0A0A0HFZ7_9RHOB</name>
<dbReference type="PATRIC" id="fig|1288298.3.peg.3954"/>
<proteinExistence type="predicted"/>
<organism evidence="2 3">
    <name type="scientific">Roseovarius mucosus DSM 17069</name>
    <dbReference type="NCBI Taxonomy" id="1288298"/>
    <lineage>
        <taxon>Bacteria</taxon>
        <taxon>Pseudomonadati</taxon>
        <taxon>Pseudomonadota</taxon>
        <taxon>Alphaproteobacteria</taxon>
        <taxon>Rhodobacterales</taxon>
        <taxon>Roseobacteraceae</taxon>
        <taxon>Roseovarius</taxon>
    </lineage>
</organism>
<protein>
    <submittedName>
        <fullName evidence="2">Putative nucleoside-diphosphate-sugar epimerase</fullName>
    </submittedName>
</protein>
<reference evidence="2 3" key="1">
    <citation type="submission" date="2013-01" db="EMBL/GenBank/DDBJ databases">
        <authorList>
            <person name="Fiebig A."/>
            <person name="Goeker M."/>
            <person name="Klenk H.-P.P."/>
        </authorList>
    </citation>
    <scope>NUCLEOTIDE SEQUENCE [LARGE SCALE GENOMIC DNA]</scope>
    <source>
        <strain evidence="2 3">DSM 17069</strain>
    </source>
</reference>
<dbReference type="SUPFAM" id="SSF51735">
    <property type="entry name" value="NAD(P)-binding Rossmann-fold domains"/>
    <property type="match status" value="1"/>
</dbReference>
<accession>A0A0A0HFZ7</accession>
<gene>
    <name evidence="2" type="ORF">rosmuc_03954</name>
</gene>
<feature type="domain" description="NAD(P)-binding" evidence="1">
    <location>
        <begin position="13"/>
        <end position="192"/>
    </location>
</feature>
<dbReference type="eggNOG" id="COG0702">
    <property type="taxonomic scope" value="Bacteria"/>
</dbReference>
<evidence type="ECO:0000313" key="3">
    <source>
        <dbReference type="Proteomes" id="UP000030021"/>
    </source>
</evidence>
<dbReference type="HOGENOM" id="CLU_007383_10_4_5"/>
<evidence type="ECO:0000313" key="2">
    <source>
        <dbReference type="EMBL" id="KGM86080.1"/>
    </source>
</evidence>
<dbReference type="PANTHER" id="PTHR47129:SF1">
    <property type="entry name" value="NMRA-LIKE DOMAIN-CONTAINING PROTEIN"/>
    <property type="match status" value="1"/>
</dbReference>
<dbReference type="EMBL" id="AONH01000024">
    <property type="protein sequence ID" value="KGM86080.1"/>
    <property type="molecule type" value="Genomic_DNA"/>
</dbReference>